<dbReference type="GO" id="GO:0051496">
    <property type="term" value="P:positive regulation of stress fiber assembly"/>
    <property type="evidence" value="ECO:0007669"/>
    <property type="project" value="TreeGrafter"/>
</dbReference>
<feature type="region of interest" description="Disordered" evidence="5">
    <location>
        <begin position="199"/>
        <end position="220"/>
    </location>
</feature>
<dbReference type="Proteomes" id="UP000887566">
    <property type="component" value="Unplaced"/>
</dbReference>
<dbReference type="CDD" id="cd00136">
    <property type="entry name" value="PDZ_canonical"/>
    <property type="match status" value="1"/>
</dbReference>
<dbReference type="InterPro" id="IPR001781">
    <property type="entry name" value="Znf_LIM"/>
</dbReference>
<dbReference type="PROSITE" id="PS00478">
    <property type="entry name" value="LIM_DOMAIN_1"/>
    <property type="match status" value="1"/>
</dbReference>
<dbReference type="PANTHER" id="PTHR15551:SF3">
    <property type="entry name" value="LIM AND CALPONIN HOMOLOGY DOMAINS-CONTAINING PROTEIN 1"/>
    <property type="match status" value="1"/>
</dbReference>
<feature type="compositionally biased region" description="Basic and acidic residues" evidence="5">
    <location>
        <begin position="48"/>
        <end position="71"/>
    </location>
</feature>
<dbReference type="PROSITE" id="PS50106">
    <property type="entry name" value="PDZ"/>
    <property type="match status" value="1"/>
</dbReference>
<feature type="compositionally biased region" description="Low complexity" evidence="5">
    <location>
        <begin position="72"/>
        <end position="86"/>
    </location>
</feature>
<dbReference type="Pfam" id="PF00412">
    <property type="entry name" value="LIM"/>
    <property type="match status" value="1"/>
</dbReference>
<keyword evidence="3 4" id="KW-0440">LIM domain</keyword>
<dbReference type="SMART" id="SM00132">
    <property type="entry name" value="LIM"/>
    <property type="match status" value="1"/>
</dbReference>
<accession>A0A914V268</accession>
<evidence type="ECO:0000256" key="4">
    <source>
        <dbReference type="PROSITE-ProRule" id="PRU00125"/>
    </source>
</evidence>
<evidence type="ECO:0000259" key="7">
    <source>
        <dbReference type="PROSITE" id="PS50106"/>
    </source>
</evidence>
<proteinExistence type="predicted"/>
<feature type="region of interest" description="Disordered" evidence="5">
    <location>
        <begin position="501"/>
        <end position="524"/>
    </location>
</feature>
<dbReference type="CDD" id="cd08368">
    <property type="entry name" value="LIM"/>
    <property type="match status" value="1"/>
</dbReference>
<dbReference type="GO" id="GO:0032034">
    <property type="term" value="F:myosin II head/neck binding"/>
    <property type="evidence" value="ECO:0007669"/>
    <property type="project" value="TreeGrafter"/>
</dbReference>
<dbReference type="SUPFAM" id="SSF50156">
    <property type="entry name" value="PDZ domain-like"/>
    <property type="match status" value="1"/>
</dbReference>
<reference evidence="9" key="1">
    <citation type="submission" date="2022-11" db="UniProtKB">
        <authorList>
            <consortium name="WormBaseParasite"/>
        </authorList>
    </citation>
    <scope>IDENTIFICATION</scope>
</reference>
<evidence type="ECO:0000313" key="8">
    <source>
        <dbReference type="Proteomes" id="UP000887566"/>
    </source>
</evidence>
<evidence type="ECO:0000259" key="6">
    <source>
        <dbReference type="PROSITE" id="PS50023"/>
    </source>
</evidence>
<dbReference type="Gene3D" id="2.10.110.10">
    <property type="entry name" value="Cysteine Rich Protein"/>
    <property type="match status" value="1"/>
</dbReference>
<feature type="domain" description="PDZ" evidence="7">
    <location>
        <begin position="298"/>
        <end position="370"/>
    </location>
</feature>
<protein>
    <submittedName>
        <fullName evidence="9">Uncharacterized protein</fullName>
    </submittedName>
</protein>
<evidence type="ECO:0000256" key="2">
    <source>
        <dbReference type="ARBA" id="ARBA00022833"/>
    </source>
</evidence>
<organism evidence="8 9">
    <name type="scientific">Plectus sambesii</name>
    <dbReference type="NCBI Taxonomy" id="2011161"/>
    <lineage>
        <taxon>Eukaryota</taxon>
        <taxon>Metazoa</taxon>
        <taxon>Ecdysozoa</taxon>
        <taxon>Nematoda</taxon>
        <taxon>Chromadorea</taxon>
        <taxon>Plectida</taxon>
        <taxon>Plectina</taxon>
        <taxon>Plectoidea</taxon>
        <taxon>Plectidae</taxon>
        <taxon>Plectus</taxon>
    </lineage>
</organism>
<dbReference type="GO" id="GO:0046872">
    <property type="term" value="F:metal ion binding"/>
    <property type="evidence" value="ECO:0007669"/>
    <property type="project" value="UniProtKB-KW"/>
</dbReference>
<feature type="compositionally biased region" description="Pro residues" evidence="5">
    <location>
        <begin position="114"/>
        <end position="129"/>
    </location>
</feature>
<dbReference type="PANTHER" id="PTHR15551">
    <property type="entry name" value="LIM DOMAIN ONLY 7"/>
    <property type="match status" value="1"/>
</dbReference>
<feature type="region of interest" description="Disordered" evidence="5">
    <location>
        <begin position="1"/>
        <end position="20"/>
    </location>
</feature>
<dbReference type="InterPro" id="IPR001478">
    <property type="entry name" value="PDZ"/>
</dbReference>
<keyword evidence="1 4" id="KW-0479">Metal-binding</keyword>
<keyword evidence="2 4" id="KW-0862">Zinc</keyword>
<dbReference type="InterPro" id="IPR036034">
    <property type="entry name" value="PDZ_sf"/>
</dbReference>
<feature type="domain" description="LIM zinc-binding" evidence="6">
    <location>
        <begin position="961"/>
        <end position="1027"/>
    </location>
</feature>
<dbReference type="GO" id="GO:0001725">
    <property type="term" value="C:stress fiber"/>
    <property type="evidence" value="ECO:0007669"/>
    <property type="project" value="TreeGrafter"/>
</dbReference>
<sequence>MDDRGENMSVTVVVSPPPPPPLPAALLQEIVQGRQRVLKETTVIESVAKHTKELSVNSDEHIDSGIDREEGSASPGHSASSASLSPRNDGKLTLTASDRYFGHSKPLFIRSPSPIEPPSIPAPPPPPMPTSHLMAHNHARLSETKTLPPTASIQPFKRDTREIGKFGESEVKKYNISEKNEPEQAFESVKNGLEQSALGVSESSQNGSGKNGSSQDGVQKREPVVEENLLSRNLHHNEYDHNGIGTIPSGAGIAKLLDTDSSIAAYQPKKETVNGASTTTTASGHSIKDDELPAGTMKIVIETLGNNERGFGFTVSGGKDRRASVTVDTVVVDTPADRSGLHVGDTVITINGEAVEDKYHASVNRMIHEAVRLGEIELVIKREGNVMGSSISSSANQVNRPLSPLSQASFDKKRTLFDRDQEEDTYYKFRQNRKHNHKWETKPMRNPAAGVGPIYSPSQSSSSCPSPSMEVARSVQSTEQSVQFFGREENQRDRFDNFTPDFQRERTSSCTSTSSDYRVTSIHDTKPPGKLSDFIPEVERAAAEAQGDTAACDVRRREIEKDCILKVTQTQEPKLLRNYDLSLLKSDGEVSSPPAANIKTSYDEPAVSEPASSDSQNTNGHATAHYMHEQERKQSIELSEEQSAQSLLDAKLYLLAKNRKVRERMEDARCNFLHIDIPLTERKKMGEVDDSVVDAEIYRRWDDQKQGVDRAEQLLSSPTVFDSPKQFAYDHSSLGVESNLSPRSANEHAYYHYSPNNTLTKRTVIVVPIRSDTDAKESQEWKNIIQQQRLPSPGIESSKNILQADQKFSVVSASKTPSGALHESKFSAGSAQKSINKSRLPAFGLTEVTRVSKLHSQPMEPELRYLHMAASTHASQPSKAPVASHDHWMVREAQHTQRLSDQLRSARLDNANPAKANGSFNYQPVGKSSRPSQHHHYANLPGPDSHGKRTEESIVAVSGKHLCSHCQMELGRGAAMIIESLDLFYHLSCFRCYVCNIALGNGVQGADVRVRDAKLHCQSCYSNDEAGLKYSELVEFSHPVCYKLAKTYAWAVDRSDDIVLIKNV</sequence>
<keyword evidence="8" id="KW-1185">Reference proteome</keyword>
<dbReference type="PROSITE" id="PS50023">
    <property type="entry name" value="LIM_DOMAIN_2"/>
    <property type="match status" value="1"/>
</dbReference>
<dbReference type="GO" id="GO:0051893">
    <property type="term" value="P:regulation of focal adhesion assembly"/>
    <property type="evidence" value="ECO:0007669"/>
    <property type="project" value="TreeGrafter"/>
</dbReference>
<evidence type="ECO:0000256" key="3">
    <source>
        <dbReference type="ARBA" id="ARBA00023038"/>
    </source>
</evidence>
<feature type="compositionally biased region" description="Polar residues" evidence="5">
    <location>
        <begin position="610"/>
        <end position="620"/>
    </location>
</feature>
<name>A0A914V268_9BILA</name>
<feature type="region of interest" description="Disordered" evidence="5">
    <location>
        <begin position="48"/>
        <end position="132"/>
    </location>
</feature>
<dbReference type="Pfam" id="PF00595">
    <property type="entry name" value="PDZ"/>
    <property type="match status" value="1"/>
</dbReference>
<dbReference type="WBParaSite" id="PSAMB.scaffold13size135047.g317.t1">
    <property type="protein sequence ID" value="PSAMB.scaffold13size135047.g317.t1"/>
    <property type="gene ID" value="PSAMB.scaffold13size135047.g317"/>
</dbReference>
<feature type="compositionally biased region" description="Low complexity" evidence="5">
    <location>
        <begin position="201"/>
        <end position="217"/>
    </location>
</feature>
<evidence type="ECO:0000256" key="1">
    <source>
        <dbReference type="ARBA" id="ARBA00022723"/>
    </source>
</evidence>
<evidence type="ECO:0000313" key="9">
    <source>
        <dbReference type="WBParaSite" id="PSAMB.scaffold13size135047.g317.t1"/>
    </source>
</evidence>
<feature type="region of interest" description="Disordered" evidence="5">
    <location>
        <begin position="911"/>
        <end position="951"/>
    </location>
</feature>
<evidence type="ECO:0000256" key="5">
    <source>
        <dbReference type="SAM" id="MobiDB-lite"/>
    </source>
</evidence>
<dbReference type="SMART" id="SM00228">
    <property type="entry name" value="PDZ"/>
    <property type="match status" value="1"/>
</dbReference>
<dbReference type="Gene3D" id="2.30.42.10">
    <property type="match status" value="1"/>
</dbReference>
<dbReference type="AlphaFoldDB" id="A0A914V268"/>
<feature type="region of interest" description="Disordered" evidence="5">
    <location>
        <begin position="586"/>
        <end position="620"/>
    </location>
</feature>